<dbReference type="AlphaFoldDB" id="C6LLA1"/>
<evidence type="ECO:0000313" key="1">
    <source>
        <dbReference type="EMBL" id="EET58612.1"/>
    </source>
</evidence>
<keyword evidence="2" id="KW-1185">Reference proteome</keyword>
<sequence length="73" mass="8850">MYTFPPNVACLYRHRQHSRQCQSQTYPPCHHTFENCCFFHFSFPLPVLLSAYQKILTFQMKISYKFLTRLLLM</sequence>
<organism evidence="1 2">
    <name type="scientific">Marvinbryantia formatexigens DSM 14469</name>
    <dbReference type="NCBI Taxonomy" id="478749"/>
    <lineage>
        <taxon>Bacteria</taxon>
        <taxon>Bacillati</taxon>
        <taxon>Bacillota</taxon>
        <taxon>Clostridia</taxon>
        <taxon>Lachnospirales</taxon>
        <taxon>Lachnospiraceae</taxon>
        <taxon>Marvinbryantia</taxon>
    </lineage>
</organism>
<dbReference type="Proteomes" id="UP000005561">
    <property type="component" value="Unassembled WGS sequence"/>
</dbReference>
<dbReference type="EMBL" id="ACCL02000028">
    <property type="protein sequence ID" value="EET58612.1"/>
    <property type="molecule type" value="Genomic_DNA"/>
</dbReference>
<reference evidence="1" key="1">
    <citation type="submission" date="2009-07" db="EMBL/GenBank/DDBJ databases">
        <authorList>
            <person name="Weinstock G."/>
            <person name="Sodergren E."/>
            <person name="Clifton S."/>
            <person name="Fulton L."/>
            <person name="Fulton B."/>
            <person name="Courtney L."/>
            <person name="Fronick C."/>
            <person name="Harrison M."/>
            <person name="Strong C."/>
            <person name="Farmer C."/>
            <person name="Delahaunty K."/>
            <person name="Markovic C."/>
            <person name="Hall O."/>
            <person name="Minx P."/>
            <person name="Tomlinson C."/>
            <person name="Mitreva M."/>
            <person name="Nelson J."/>
            <person name="Hou S."/>
            <person name="Wollam A."/>
            <person name="Pepin K.H."/>
            <person name="Johnson M."/>
            <person name="Bhonagiri V."/>
            <person name="Nash W.E."/>
            <person name="Warren W."/>
            <person name="Chinwalla A."/>
            <person name="Mardis E.R."/>
            <person name="Wilson R.K."/>
        </authorList>
    </citation>
    <scope>NUCLEOTIDE SEQUENCE [LARGE SCALE GENOMIC DNA]</scope>
    <source>
        <strain evidence="1">DSM 14469</strain>
    </source>
</reference>
<evidence type="ECO:0000313" key="2">
    <source>
        <dbReference type="Proteomes" id="UP000005561"/>
    </source>
</evidence>
<name>C6LLA1_9FIRM</name>
<comment type="caution">
    <text evidence="1">The sequence shown here is derived from an EMBL/GenBank/DDBJ whole genome shotgun (WGS) entry which is preliminary data.</text>
</comment>
<protein>
    <submittedName>
        <fullName evidence="1">Uncharacterized protein</fullName>
    </submittedName>
</protein>
<proteinExistence type="predicted"/>
<gene>
    <name evidence="1" type="ORF">BRYFOR_09448</name>
</gene>
<accession>C6LLA1</accession>